<gene>
    <name evidence="1" type="ORF">MEUPH1_LOCUS26979</name>
</gene>
<proteinExistence type="predicted"/>
<dbReference type="EMBL" id="CARXXK010001085">
    <property type="protein sequence ID" value="CAI6373195.1"/>
    <property type="molecule type" value="Genomic_DNA"/>
</dbReference>
<dbReference type="Proteomes" id="UP001160148">
    <property type="component" value="Unassembled WGS sequence"/>
</dbReference>
<evidence type="ECO:0000313" key="2">
    <source>
        <dbReference type="Proteomes" id="UP001160148"/>
    </source>
</evidence>
<dbReference type="PANTHER" id="PTHR10773:SF19">
    <property type="match status" value="1"/>
</dbReference>
<keyword evidence="2" id="KW-1185">Reference proteome</keyword>
<reference evidence="1 2" key="1">
    <citation type="submission" date="2023-01" db="EMBL/GenBank/DDBJ databases">
        <authorList>
            <person name="Whitehead M."/>
        </authorList>
    </citation>
    <scope>NUCLEOTIDE SEQUENCE [LARGE SCALE GENOMIC DNA]</scope>
</reference>
<evidence type="ECO:0000313" key="1">
    <source>
        <dbReference type="EMBL" id="CAI6373195.1"/>
    </source>
</evidence>
<accession>A0AAV0XXA1</accession>
<protein>
    <submittedName>
        <fullName evidence="1">Uncharacterized protein</fullName>
    </submittedName>
</protein>
<name>A0AAV0XXA1_9HEMI</name>
<dbReference type="AlphaFoldDB" id="A0AAV0XXA1"/>
<organism evidence="1 2">
    <name type="scientific">Macrosiphum euphorbiae</name>
    <name type="common">potato aphid</name>
    <dbReference type="NCBI Taxonomy" id="13131"/>
    <lineage>
        <taxon>Eukaryota</taxon>
        <taxon>Metazoa</taxon>
        <taxon>Ecdysozoa</taxon>
        <taxon>Arthropoda</taxon>
        <taxon>Hexapoda</taxon>
        <taxon>Insecta</taxon>
        <taxon>Pterygota</taxon>
        <taxon>Neoptera</taxon>
        <taxon>Paraneoptera</taxon>
        <taxon>Hemiptera</taxon>
        <taxon>Sternorrhyncha</taxon>
        <taxon>Aphidomorpha</taxon>
        <taxon>Aphidoidea</taxon>
        <taxon>Aphididae</taxon>
        <taxon>Macrosiphini</taxon>
        <taxon>Macrosiphum</taxon>
    </lineage>
</organism>
<dbReference type="PANTHER" id="PTHR10773">
    <property type="entry name" value="DNA-DIRECTED RNA POLYMERASES I, II, AND III SUBUNIT RPABC2"/>
    <property type="match status" value="1"/>
</dbReference>
<sequence length="130" mass="15154">MNEEIQDTIKEKNVHLQMAEMAYEEKKKDKALSTVNNEILSVSFDLQKCLATPFLSSGLSFYKRQLWTFNLTIYETYGDKNYSYCYLWDETKANRGGQEVASCIYKYVNDKLDKCDSIKEIIFYSDCCPG</sequence>
<comment type="caution">
    <text evidence="1">The sequence shown here is derived from an EMBL/GenBank/DDBJ whole genome shotgun (WGS) entry which is preliminary data.</text>
</comment>